<feature type="compositionally biased region" description="Acidic residues" evidence="1">
    <location>
        <begin position="37"/>
        <end position="54"/>
    </location>
</feature>
<comment type="caution">
    <text evidence="3">The sequence shown here is derived from an EMBL/GenBank/DDBJ whole genome shotgun (WGS) entry which is preliminary data.</text>
</comment>
<dbReference type="SUPFAM" id="SSF109993">
    <property type="entry name" value="VPS9 domain"/>
    <property type="match status" value="1"/>
</dbReference>
<dbReference type="GO" id="GO:0005829">
    <property type="term" value="C:cytosol"/>
    <property type="evidence" value="ECO:0007669"/>
    <property type="project" value="TreeGrafter"/>
</dbReference>
<protein>
    <recommendedName>
        <fullName evidence="2">VPS9 domain-containing protein</fullName>
    </recommendedName>
</protein>
<dbReference type="OrthoDB" id="10264848at2759"/>
<reference evidence="3 4" key="1">
    <citation type="submission" date="2017-06" db="EMBL/GenBank/DDBJ databases">
        <title>Ant-infecting Ophiocordyceps genomes reveal a high diversity of potential behavioral manipulation genes and a possible major role for enterotoxins.</title>
        <authorList>
            <person name="De Bekker C."/>
            <person name="Evans H.C."/>
            <person name="Brachmann A."/>
            <person name="Hughes D.P."/>
        </authorList>
    </citation>
    <scope>NUCLEOTIDE SEQUENCE [LARGE SCALE GENOMIC DNA]</scope>
    <source>
        <strain evidence="3 4">Map16</strain>
    </source>
</reference>
<evidence type="ECO:0000313" key="4">
    <source>
        <dbReference type="Proteomes" id="UP000226431"/>
    </source>
</evidence>
<dbReference type="InterPro" id="IPR037191">
    <property type="entry name" value="VPS9_dom_sf"/>
</dbReference>
<dbReference type="PROSITE" id="PS51205">
    <property type="entry name" value="VPS9"/>
    <property type="match status" value="1"/>
</dbReference>
<dbReference type="GO" id="GO:0031267">
    <property type="term" value="F:small GTPase binding"/>
    <property type="evidence" value="ECO:0007669"/>
    <property type="project" value="TreeGrafter"/>
</dbReference>
<evidence type="ECO:0000313" key="3">
    <source>
        <dbReference type="EMBL" id="PHH59727.1"/>
    </source>
</evidence>
<evidence type="ECO:0000259" key="2">
    <source>
        <dbReference type="PROSITE" id="PS51205"/>
    </source>
</evidence>
<dbReference type="PANTHER" id="PTHR23101">
    <property type="entry name" value="RAB GDP/GTP EXCHANGE FACTOR"/>
    <property type="match status" value="1"/>
</dbReference>
<dbReference type="GO" id="GO:0005085">
    <property type="term" value="F:guanyl-nucleotide exchange factor activity"/>
    <property type="evidence" value="ECO:0007669"/>
    <property type="project" value="InterPro"/>
</dbReference>
<dbReference type="GO" id="GO:0030139">
    <property type="term" value="C:endocytic vesicle"/>
    <property type="evidence" value="ECO:0007669"/>
    <property type="project" value="TreeGrafter"/>
</dbReference>
<dbReference type="AlphaFoldDB" id="A0A2C5XTE6"/>
<feature type="region of interest" description="Disordered" evidence="1">
    <location>
        <begin position="138"/>
        <end position="189"/>
    </location>
</feature>
<dbReference type="Pfam" id="PF02204">
    <property type="entry name" value="VPS9"/>
    <property type="match status" value="1"/>
</dbReference>
<dbReference type="EMBL" id="NJES01001750">
    <property type="protein sequence ID" value="PHH59727.1"/>
    <property type="molecule type" value="Genomic_DNA"/>
</dbReference>
<organism evidence="3 4">
    <name type="scientific">Ophiocordyceps camponoti-rufipedis</name>
    <dbReference type="NCBI Taxonomy" id="2004952"/>
    <lineage>
        <taxon>Eukaryota</taxon>
        <taxon>Fungi</taxon>
        <taxon>Dikarya</taxon>
        <taxon>Ascomycota</taxon>
        <taxon>Pezizomycotina</taxon>
        <taxon>Sordariomycetes</taxon>
        <taxon>Hypocreomycetidae</taxon>
        <taxon>Hypocreales</taxon>
        <taxon>Ophiocordycipitaceae</taxon>
        <taxon>Ophiocordyceps</taxon>
    </lineage>
</organism>
<feature type="region of interest" description="Disordered" evidence="1">
    <location>
        <begin position="1"/>
        <end position="77"/>
    </location>
</feature>
<keyword evidence="4" id="KW-1185">Reference proteome</keyword>
<proteinExistence type="predicted"/>
<feature type="compositionally biased region" description="Low complexity" evidence="1">
    <location>
        <begin position="146"/>
        <end position="158"/>
    </location>
</feature>
<dbReference type="GO" id="GO:0016192">
    <property type="term" value="P:vesicle-mediated transport"/>
    <property type="evidence" value="ECO:0007669"/>
    <property type="project" value="InterPro"/>
</dbReference>
<sequence>MASPLLPATSIRPRLYGQDDGVSLPKRASTFDTSSAEADDDDDETEKKDDDDDNDKDKDNDNYNGDSNPPRRPSIDLEDLPIELITLTDSFIDSLGAKVHPTPPNISRLSQLFQEFYSVASSHVSTHINALATRQMRDASPKDDPPLASSSSSSSLSRLRSRARPQPPPAPKSEQQMMTTQELARRRRARKQLEVKRGLLEEAVERRLCEGIYHRIYRHRSTQDEAHDDKLRSKTAALALVGIGPSDLGVETSPGVSAEDSLSEARSQLMAMAEARYPLGKLNRLRAVHRSIVDALGRLHPTASADEVLPMLIYTLITLPPQHLHITSDLHFIHNFRWAPKLTGEVAYCLTNLEAAISFLQTSRTLCRRLSSLRLPWRAVVV</sequence>
<feature type="domain" description="VPS9" evidence="2">
    <location>
        <begin position="225"/>
        <end position="369"/>
    </location>
</feature>
<dbReference type="InterPro" id="IPR003123">
    <property type="entry name" value="VPS9"/>
</dbReference>
<dbReference type="PANTHER" id="PTHR23101:SF97">
    <property type="entry name" value="DOMAIN PROTEIN, PUTATIVE (AFU_ORTHOLOGUE AFUA_2G10890)-RELATED"/>
    <property type="match status" value="1"/>
</dbReference>
<dbReference type="Proteomes" id="UP000226431">
    <property type="component" value="Unassembled WGS sequence"/>
</dbReference>
<gene>
    <name evidence="3" type="ORF">CDD80_1732</name>
</gene>
<dbReference type="SMART" id="SM00167">
    <property type="entry name" value="VPS9"/>
    <property type="match status" value="1"/>
</dbReference>
<evidence type="ECO:0000256" key="1">
    <source>
        <dbReference type="SAM" id="MobiDB-lite"/>
    </source>
</evidence>
<dbReference type="STRING" id="2004952.A0A2C5XTE6"/>
<name>A0A2C5XTE6_9HYPO</name>
<accession>A0A2C5XTE6</accession>
<dbReference type="Gene3D" id="1.20.1050.80">
    <property type="entry name" value="VPS9 domain"/>
    <property type="match status" value="1"/>
</dbReference>
<dbReference type="InterPro" id="IPR045046">
    <property type="entry name" value="Vps9-like"/>
</dbReference>